<evidence type="ECO:0000256" key="6">
    <source>
        <dbReference type="ARBA" id="ARBA00024209"/>
    </source>
</evidence>
<feature type="domain" description="RING-type" evidence="9">
    <location>
        <begin position="123"/>
        <end position="165"/>
    </location>
</feature>
<dbReference type="Pfam" id="PF13639">
    <property type="entry name" value="zf-RING_2"/>
    <property type="match status" value="1"/>
</dbReference>
<keyword evidence="5" id="KW-0862">Zinc</keyword>
<feature type="transmembrane region" description="Helical" evidence="8">
    <location>
        <begin position="6"/>
        <end position="26"/>
    </location>
</feature>
<comment type="catalytic activity">
    <reaction evidence="1">
        <text>S-ubiquitinyl-[E2 ubiquitin-conjugating enzyme]-L-cysteine + [acceptor protein]-L-lysine = [E2 ubiquitin-conjugating enzyme]-L-cysteine + N(6)-ubiquitinyl-[acceptor protein]-L-lysine.</text>
        <dbReference type="EC" id="2.3.2.27"/>
    </reaction>
</comment>
<dbReference type="Gene3D" id="3.30.40.10">
    <property type="entry name" value="Zinc/RING finger domain, C3HC4 (zinc finger)"/>
    <property type="match status" value="1"/>
</dbReference>
<dbReference type="Proteomes" id="UP000026962">
    <property type="component" value="Chromosome 6"/>
</dbReference>
<dbReference type="eggNOG" id="KOG0800">
    <property type="taxonomic scope" value="Eukaryota"/>
</dbReference>
<evidence type="ECO:0000256" key="1">
    <source>
        <dbReference type="ARBA" id="ARBA00000900"/>
    </source>
</evidence>
<dbReference type="InterPro" id="IPR053238">
    <property type="entry name" value="RING-H2_zinc_finger"/>
</dbReference>
<accession>A0A0E0LA49</accession>
<dbReference type="Gramene" id="OPUNC06G09430.1">
    <property type="protein sequence ID" value="OPUNC06G09430.1"/>
    <property type="gene ID" value="OPUNC06G09430"/>
</dbReference>
<evidence type="ECO:0000256" key="2">
    <source>
        <dbReference type="ARBA" id="ARBA00012483"/>
    </source>
</evidence>
<keyword evidence="8" id="KW-1133">Transmembrane helix</keyword>
<evidence type="ECO:0000259" key="9">
    <source>
        <dbReference type="PROSITE" id="PS50089"/>
    </source>
</evidence>
<keyword evidence="3" id="KW-0479">Metal-binding</keyword>
<dbReference type="STRING" id="4537.A0A0E0LA49"/>
<dbReference type="SMART" id="SM00184">
    <property type="entry name" value="RING"/>
    <property type="match status" value="1"/>
</dbReference>
<dbReference type="EnsemblPlants" id="OPUNC06G09430.1">
    <property type="protein sequence ID" value="OPUNC06G09430.1"/>
    <property type="gene ID" value="OPUNC06G09430"/>
</dbReference>
<evidence type="ECO:0000256" key="7">
    <source>
        <dbReference type="PROSITE-ProRule" id="PRU00175"/>
    </source>
</evidence>
<evidence type="ECO:0000313" key="11">
    <source>
        <dbReference type="Proteomes" id="UP000026962"/>
    </source>
</evidence>
<dbReference type="InterPro" id="IPR001841">
    <property type="entry name" value="Znf_RING"/>
</dbReference>
<dbReference type="PANTHER" id="PTHR14155">
    <property type="entry name" value="RING FINGER DOMAIN-CONTAINING"/>
    <property type="match status" value="1"/>
</dbReference>
<dbReference type="GO" id="GO:0008270">
    <property type="term" value="F:zinc ion binding"/>
    <property type="evidence" value="ECO:0007669"/>
    <property type="project" value="UniProtKB-KW"/>
</dbReference>
<keyword evidence="8" id="KW-0472">Membrane</keyword>
<evidence type="ECO:0000313" key="10">
    <source>
        <dbReference type="EnsemblPlants" id="OPUNC06G09430.1"/>
    </source>
</evidence>
<organism evidence="10">
    <name type="scientific">Oryza punctata</name>
    <name type="common">Red rice</name>
    <dbReference type="NCBI Taxonomy" id="4537"/>
    <lineage>
        <taxon>Eukaryota</taxon>
        <taxon>Viridiplantae</taxon>
        <taxon>Streptophyta</taxon>
        <taxon>Embryophyta</taxon>
        <taxon>Tracheophyta</taxon>
        <taxon>Spermatophyta</taxon>
        <taxon>Magnoliopsida</taxon>
        <taxon>Liliopsida</taxon>
        <taxon>Poales</taxon>
        <taxon>Poaceae</taxon>
        <taxon>BOP clade</taxon>
        <taxon>Oryzoideae</taxon>
        <taxon>Oryzeae</taxon>
        <taxon>Oryzinae</taxon>
        <taxon>Oryza</taxon>
    </lineage>
</organism>
<keyword evidence="11" id="KW-1185">Reference proteome</keyword>
<reference evidence="10" key="1">
    <citation type="submission" date="2015-04" db="UniProtKB">
        <authorList>
            <consortium name="EnsemblPlants"/>
        </authorList>
    </citation>
    <scope>IDENTIFICATION</scope>
</reference>
<evidence type="ECO:0000256" key="4">
    <source>
        <dbReference type="ARBA" id="ARBA00022771"/>
    </source>
</evidence>
<dbReference type="GO" id="GO:0061630">
    <property type="term" value="F:ubiquitin protein ligase activity"/>
    <property type="evidence" value="ECO:0007669"/>
    <property type="project" value="UniProtKB-EC"/>
</dbReference>
<protein>
    <recommendedName>
        <fullName evidence="2">RING-type E3 ubiquitin transferase</fullName>
        <ecNumber evidence="2">2.3.2.27</ecNumber>
    </recommendedName>
</protein>
<dbReference type="FunFam" id="3.30.40.10:FF:000760">
    <property type="entry name" value="Predicted protein"/>
    <property type="match status" value="1"/>
</dbReference>
<dbReference type="HOGENOM" id="CLU_1484308_0_0_1"/>
<dbReference type="EC" id="2.3.2.27" evidence="2"/>
<reference evidence="10" key="2">
    <citation type="submission" date="2018-05" db="EMBL/GenBank/DDBJ databases">
        <title>OpunRS2 (Oryza punctata Reference Sequence Version 2).</title>
        <authorList>
            <person name="Zhang J."/>
            <person name="Kudrna D."/>
            <person name="Lee S."/>
            <person name="Talag J."/>
            <person name="Welchert J."/>
            <person name="Wing R.A."/>
        </authorList>
    </citation>
    <scope>NUCLEOTIDE SEQUENCE [LARGE SCALE GENOMIC DNA]</scope>
</reference>
<evidence type="ECO:0000256" key="8">
    <source>
        <dbReference type="SAM" id="Phobius"/>
    </source>
</evidence>
<dbReference type="CDD" id="cd16454">
    <property type="entry name" value="RING-H2_PA-TM-RING"/>
    <property type="match status" value="1"/>
</dbReference>
<dbReference type="PANTHER" id="PTHR14155:SF499">
    <property type="entry name" value="RING-TYPE DOMAIN-CONTAINING PROTEIN"/>
    <property type="match status" value="1"/>
</dbReference>
<name>A0A0E0LA49_ORYPU</name>
<proteinExistence type="inferred from homology"/>
<dbReference type="InterPro" id="IPR013083">
    <property type="entry name" value="Znf_RING/FYVE/PHD"/>
</dbReference>
<keyword evidence="4 7" id="KW-0863">Zinc-finger</keyword>
<dbReference type="OMA" id="GQACSEV"/>
<keyword evidence="8" id="KW-0812">Transmembrane</keyword>
<sequence length="182" mass="19694">MTPQDIVAGFAIFAVMIVVVLLAMLLSCRDDDEPEFQLPHGESEATRAVYAAAIAAMTTRRAGTAARRPMATVIAEVMASIRAREGAAAATTVVHWPLPATTTLPYFPYALGEESSETQTLVCAICLEQLRHGELCSEVPACRHVFHRDCLGAWIKSNNTCPMCRVEITRGSNLVTVADDMV</sequence>
<evidence type="ECO:0000256" key="3">
    <source>
        <dbReference type="ARBA" id="ARBA00022723"/>
    </source>
</evidence>
<comment type="similarity">
    <text evidence="6">Belongs to the RING-type zinc finger family. ATL subfamily.</text>
</comment>
<dbReference type="SUPFAM" id="SSF57850">
    <property type="entry name" value="RING/U-box"/>
    <property type="match status" value="1"/>
</dbReference>
<dbReference type="PROSITE" id="PS50089">
    <property type="entry name" value="ZF_RING_2"/>
    <property type="match status" value="1"/>
</dbReference>
<dbReference type="AlphaFoldDB" id="A0A0E0LA49"/>
<evidence type="ECO:0000256" key="5">
    <source>
        <dbReference type="ARBA" id="ARBA00022833"/>
    </source>
</evidence>